<comment type="caution">
    <text evidence="1">The sequence shown here is derived from an EMBL/GenBank/DDBJ whole genome shotgun (WGS) entry which is preliminary data.</text>
</comment>
<name>A0AAD5UEI9_9FUNG</name>
<dbReference type="EMBL" id="JADGKB010000062">
    <property type="protein sequence ID" value="KAJ3255678.1"/>
    <property type="molecule type" value="Genomic_DNA"/>
</dbReference>
<dbReference type="Proteomes" id="UP001210925">
    <property type="component" value="Unassembled WGS sequence"/>
</dbReference>
<evidence type="ECO:0000313" key="2">
    <source>
        <dbReference type="Proteomes" id="UP001210925"/>
    </source>
</evidence>
<proteinExistence type="predicted"/>
<keyword evidence="2" id="KW-1185">Reference proteome</keyword>
<reference evidence="1" key="1">
    <citation type="submission" date="2020-05" db="EMBL/GenBank/DDBJ databases">
        <title>Phylogenomic resolution of chytrid fungi.</title>
        <authorList>
            <person name="Stajich J.E."/>
            <person name="Amses K."/>
            <person name="Simmons R."/>
            <person name="Seto K."/>
            <person name="Myers J."/>
            <person name="Bonds A."/>
            <person name="Quandt C.A."/>
            <person name="Barry K."/>
            <person name="Liu P."/>
            <person name="Grigoriev I."/>
            <person name="Longcore J.E."/>
            <person name="James T.Y."/>
        </authorList>
    </citation>
    <scope>NUCLEOTIDE SEQUENCE</scope>
    <source>
        <strain evidence="1">PLAUS21</strain>
    </source>
</reference>
<sequence length="494" mass="55040">MIWMSNSDSQLTSVSDTIIKSIERENEHGKLAYTQSLRILYGGDYSFSGVCFHPVLSLKDNLALVHSLIAVLKEAQTSPKVVRSLGWAIGNCLDKSFIMITGNSFLTNYQSDPVDYKRLNPEKSFLKSVYDRLIHCINEKQEKESLDLLTVLGDVKGSLPPVEWKVILNYVNRLPQGPLKCFQFTSNQVGRNSAKSLTTKFLELFEKLSTTGHLDVVASDMGIGRLLDLAGFNNTPGLISMNQFITIIQSVVPKLGYKSQYASGFYNLIGTKIRSYEYKASTNYEILEALLINILTEMKDIALTNSSISIIQSIVIGLGNSPPSRNKLMTLAKTAPLTGSWIVGFLMEYDLSLHSAFLDILIDVSDRGEYQTSCALSVLGSVCRLNLIPQDVQKMMIRIIDTMIILNSKNSPKQLEYFWLYVVLGFSYASNAGVGFDLYGDISWPLIASAGLLSLKSYKASNETLENRLIALYSQLDLSKQSTVSKHIKYLIDQ</sequence>
<dbReference type="AlphaFoldDB" id="A0AAD5UEI9"/>
<accession>A0AAD5UEI9</accession>
<gene>
    <name evidence="1" type="ORF">HK103_006120</name>
</gene>
<organism evidence="1 2">
    <name type="scientific">Boothiomyces macroporosus</name>
    <dbReference type="NCBI Taxonomy" id="261099"/>
    <lineage>
        <taxon>Eukaryota</taxon>
        <taxon>Fungi</taxon>
        <taxon>Fungi incertae sedis</taxon>
        <taxon>Chytridiomycota</taxon>
        <taxon>Chytridiomycota incertae sedis</taxon>
        <taxon>Chytridiomycetes</taxon>
        <taxon>Rhizophydiales</taxon>
        <taxon>Terramycetaceae</taxon>
        <taxon>Boothiomyces</taxon>
    </lineage>
</organism>
<protein>
    <submittedName>
        <fullName evidence="1">Uncharacterized protein</fullName>
    </submittedName>
</protein>
<evidence type="ECO:0000313" key="1">
    <source>
        <dbReference type="EMBL" id="KAJ3255678.1"/>
    </source>
</evidence>